<comment type="caution">
    <text evidence="5">The sequence shown here is derived from an EMBL/GenBank/DDBJ whole genome shotgun (WGS) entry which is preliminary data.</text>
</comment>
<gene>
    <name evidence="5" type="ORF">CDAUBV1_LOCUS10848</name>
</gene>
<evidence type="ECO:0000256" key="3">
    <source>
        <dbReference type="ARBA" id="ARBA00022837"/>
    </source>
</evidence>
<keyword evidence="2" id="KW-0677">Repeat</keyword>
<dbReference type="InterPro" id="IPR002048">
    <property type="entry name" value="EF_hand_dom"/>
</dbReference>
<dbReference type="PANTHER" id="PTHR10891">
    <property type="entry name" value="EF-HAND CALCIUM-BINDING DOMAIN CONTAINING PROTEIN"/>
    <property type="match status" value="1"/>
</dbReference>
<dbReference type="EMBL" id="CAXLJL010000345">
    <property type="protein sequence ID" value="CAL5136731.1"/>
    <property type="molecule type" value="Genomic_DNA"/>
</dbReference>
<dbReference type="SUPFAM" id="SSF47473">
    <property type="entry name" value="EF-hand"/>
    <property type="match status" value="1"/>
</dbReference>
<feature type="domain" description="EF-hand" evidence="4">
    <location>
        <begin position="7"/>
        <end position="42"/>
    </location>
</feature>
<keyword evidence="1" id="KW-0479">Metal-binding</keyword>
<keyword evidence="3" id="KW-0106">Calcium</keyword>
<dbReference type="PROSITE" id="PS00018">
    <property type="entry name" value="EF_HAND_1"/>
    <property type="match status" value="2"/>
</dbReference>
<protein>
    <recommendedName>
        <fullName evidence="4">EF-hand domain-containing protein</fullName>
    </recommendedName>
</protein>
<dbReference type="AlphaFoldDB" id="A0AAV2TIR7"/>
<dbReference type="GO" id="GO:0005509">
    <property type="term" value="F:calcium ion binding"/>
    <property type="evidence" value="ECO:0007669"/>
    <property type="project" value="InterPro"/>
</dbReference>
<dbReference type="InterPro" id="IPR011992">
    <property type="entry name" value="EF-hand-dom_pair"/>
</dbReference>
<feature type="domain" description="EF-hand" evidence="4">
    <location>
        <begin position="109"/>
        <end position="144"/>
    </location>
</feature>
<evidence type="ECO:0000313" key="6">
    <source>
        <dbReference type="Proteomes" id="UP001497525"/>
    </source>
</evidence>
<proteinExistence type="predicted"/>
<dbReference type="SMART" id="SM00054">
    <property type="entry name" value="EFh"/>
    <property type="match status" value="3"/>
</dbReference>
<evidence type="ECO:0000256" key="2">
    <source>
        <dbReference type="ARBA" id="ARBA00022737"/>
    </source>
</evidence>
<dbReference type="CDD" id="cd00051">
    <property type="entry name" value="EFh"/>
    <property type="match status" value="1"/>
</dbReference>
<dbReference type="PROSITE" id="PS50222">
    <property type="entry name" value="EF_HAND_2"/>
    <property type="match status" value="3"/>
</dbReference>
<evidence type="ECO:0000256" key="1">
    <source>
        <dbReference type="ARBA" id="ARBA00022723"/>
    </source>
</evidence>
<name>A0AAV2TIR7_CALDB</name>
<dbReference type="InterPro" id="IPR039647">
    <property type="entry name" value="EF_hand_pair_protein_CML-like"/>
</dbReference>
<dbReference type="InterPro" id="IPR018247">
    <property type="entry name" value="EF_Hand_1_Ca_BS"/>
</dbReference>
<dbReference type="Pfam" id="PF13499">
    <property type="entry name" value="EF-hand_7"/>
    <property type="match status" value="1"/>
</dbReference>
<dbReference type="Proteomes" id="UP001497525">
    <property type="component" value="Unassembled WGS sequence"/>
</dbReference>
<dbReference type="Gene3D" id="1.10.238.10">
    <property type="entry name" value="EF-hand"/>
    <property type="match status" value="2"/>
</dbReference>
<evidence type="ECO:0000313" key="5">
    <source>
        <dbReference type="EMBL" id="CAL5136731.1"/>
    </source>
</evidence>
<organism evidence="5 6">
    <name type="scientific">Calicophoron daubneyi</name>
    <name type="common">Rumen fluke</name>
    <name type="synonym">Paramphistomum daubneyi</name>
    <dbReference type="NCBI Taxonomy" id="300641"/>
    <lineage>
        <taxon>Eukaryota</taxon>
        <taxon>Metazoa</taxon>
        <taxon>Spiralia</taxon>
        <taxon>Lophotrochozoa</taxon>
        <taxon>Platyhelminthes</taxon>
        <taxon>Trematoda</taxon>
        <taxon>Digenea</taxon>
        <taxon>Plagiorchiida</taxon>
        <taxon>Pronocephalata</taxon>
        <taxon>Paramphistomoidea</taxon>
        <taxon>Paramphistomidae</taxon>
        <taxon>Calicophoron</taxon>
    </lineage>
</organism>
<evidence type="ECO:0000259" key="4">
    <source>
        <dbReference type="PROSITE" id="PS50222"/>
    </source>
</evidence>
<accession>A0AAV2TIR7</accession>
<sequence>MNTSRGGSFKQVMEMFMALDVNETGVLPAAEFRRALLSSGMRKELIEKVFDRLGPHHEITLERLKDALGYSETALADCRSFFGSMDVDGSGTITVAELAPLLRKMNPAVAVETVNQWIKDHDKNGDGKLNFEEFREFMLDEFNL</sequence>
<reference evidence="5" key="1">
    <citation type="submission" date="2024-06" db="EMBL/GenBank/DDBJ databases">
        <authorList>
            <person name="Liu X."/>
            <person name="Lenzi L."/>
            <person name="Haldenby T S."/>
            <person name="Uol C."/>
        </authorList>
    </citation>
    <scope>NUCLEOTIDE SEQUENCE</scope>
</reference>
<feature type="domain" description="EF-hand" evidence="4">
    <location>
        <begin position="73"/>
        <end position="108"/>
    </location>
</feature>